<gene>
    <name evidence="1" type="ORF">H3Z83_05715</name>
</gene>
<dbReference type="AlphaFoldDB" id="A0A839ALP1"/>
<keyword evidence="2" id="KW-1185">Reference proteome</keyword>
<evidence type="ECO:0000313" key="2">
    <source>
        <dbReference type="Proteomes" id="UP000563906"/>
    </source>
</evidence>
<reference evidence="1 2" key="1">
    <citation type="submission" date="2020-07" db="EMBL/GenBank/DDBJ databases">
        <title>Bacterium isolated from marine sediment.</title>
        <authorList>
            <person name="Shang D."/>
            <person name="Du Z.-J."/>
        </authorList>
    </citation>
    <scope>NUCLEOTIDE SEQUENCE [LARGE SCALE GENOMIC DNA]</scope>
    <source>
        <strain evidence="1 2">S7007</strain>
    </source>
</reference>
<proteinExistence type="predicted"/>
<dbReference type="EMBL" id="JACGLS010000002">
    <property type="protein sequence ID" value="MBA6156015.1"/>
    <property type="molecule type" value="Genomic_DNA"/>
</dbReference>
<organism evidence="1 2">
    <name type="scientific">Tenacibaculum pelagium</name>
    <dbReference type="NCBI Taxonomy" id="2759527"/>
    <lineage>
        <taxon>Bacteria</taxon>
        <taxon>Pseudomonadati</taxon>
        <taxon>Bacteroidota</taxon>
        <taxon>Flavobacteriia</taxon>
        <taxon>Flavobacteriales</taxon>
        <taxon>Flavobacteriaceae</taxon>
        <taxon>Tenacibaculum</taxon>
    </lineage>
</organism>
<dbReference type="Proteomes" id="UP000563906">
    <property type="component" value="Unassembled WGS sequence"/>
</dbReference>
<name>A0A839ALP1_9FLAO</name>
<dbReference type="RefSeq" id="WP_182124523.1">
    <property type="nucleotide sequence ID" value="NZ_JACGLS010000002.1"/>
</dbReference>
<sequence length="61" mass="7039">MTTNVDVLKDSLYERIADINDEKVLVAIKTLVDNIKTEVLDEAITRKRDLTSYIKEWAKSI</sequence>
<evidence type="ECO:0000313" key="1">
    <source>
        <dbReference type="EMBL" id="MBA6156015.1"/>
    </source>
</evidence>
<accession>A0A839ALP1</accession>
<comment type="caution">
    <text evidence="1">The sequence shown here is derived from an EMBL/GenBank/DDBJ whole genome shotgun (WGS) entry which is preliminary data.</text>
</comment>
<protein>
    <submittedName>
        <fullName evidence="1">Uncharacterized protein</fullName>
    </submittedName>
</protein>